<dbReference type="Proteomes" id="UP001050975">
    <property type="component" value="Unassembled WGS sequence"/>
</dbReference>
<keyword evidence="3 6" id="KW-0812">Transmembrane</keyword>
<feature type="transmembrane region" description="Helical" evidence="6">
    <location>
        <begin position="6"/>
        <end position="27"/>
    </location>
</feature>
<dbReference type="PANTHER" id="PTHR30028">
    <property type="entry name" value="UPF0014 INNER MEMBRANE PROTEIN YBBM-RELATED"/>
    <property type="match status" value="1"/>
</dbReference>
<keyword evidence="4 6" id="KW-1133">Transmembrane helix</keyword>
<dbReference type="EMBL" id="BLAY01000068">
    <property type="protein sequence ID" value="GET39554.1"/>
    <property type="molecule type" value="Genomic_DNA"/>
</dbReference>
<feature type="transmembrane region" description="Helical" evidence="6">
    <location>
        <begin position="39"/>
        <end position="58"/>
    </location>
</feature>
<comment type="subcellular location">
    <subcellularLocation>
        <location evidence="1">Membrane</location>
        <topology evidence="1">Multi-pass membrane protein</topology>
    </subcellularLocation>
</comment>
<evidence type="ECO:0000256" key="4">
    <source>
        <dbReference type="ARBA" id="ARBA00022989"/>
    </source>
</evidence>
<dbReference type="GO" id="GO:0005886">
    <property type="term" value="C:plasma membrane"/>
    <property type="evidence" value="ECO:0007669"/>
    <property type="project" value="TreeGrafter"/>
</dbReference>
<evidence type="ECO:0000256" key="3">
    <source>
        <dbReference type="ARBA" id="ARBA00022692"/>
    </source>
</evidence>
<dbReference type="PANTHER" id="PTHR30028:SF0">
    <property type="entry name" value="PROTEIN ALUMINUM SENSITIVE 3"/>
    <property type="match status" value="1"/>
</dbReference>
<evidence type="ECO:0000256" key="1">
    <source>
        <dbReference type="ARBA" id="ARBA00004141"/>
    </source>
</evidence>
<evidence type="ECO:0008006" key="9">
    <source>
        <dbReference type="Google" id="ProtNLM"/>
    </source>
</evidence>
<gene>
    <name evidence="7" type="ORF">MiSe_43240</name>
</gene>
<feature type="transmembrane region" description="Helical" evidence="6">
    <location>
        <begin position="126"/>
        <end position="146"/>
    </location>
</feature>
<accession>A0AAV3XGH1</accession>
<dbReference type="InterPro" id="IPR005226">
    <property type="entry name" value="UPF0014_fam"/>
</dbReference>
<feature type="transmembrane region" description="Helical" evidence="6">
    <location>
        <begin position="93"/>
        <end position="114"/>
    </location>
</feature>
<sequence>MELIQLDIVHLAWGLGLIAIAIGLSAIERLGLEWRLLTATVRAIAQLFGVGFVLEVAFAGNNPVAVLVVLILILTTAALVARNRIGKKIPQILPIVWGALLLSTALSVGYVNLLVLHPPTWYEPQYLVPLAAIVLGQAMNGAAIAGERLTSSLVASRIEIETHLSLGATPQQAVAFYRTEAIRAGIIPTLNSMAIVGVITLPGFFTGQILGGVSPFQAAFYQMLILFMVATATLIATLLVTKGICLKVFNSSEQLIN</sequence>
<evidence type="ECO:0000256" key="6">
    <source>
        <dbReference type="SAM" id="Phobius"/>
    </source>
</evidence>
<protein>
    <recommendedName>
        <fullName evidence="9">Iron export ABC transporter permease subunit FetB</fullName>
    </recommendedName>
</protein>
<name>A0AAV3XGH1_9CYAN</name>
<organism evidence="7 8">
    <name type="scientific">Microseira wollei NIES-4236</name>
    <dbReference type="NCBI Taxonomy" id="2530354"/>
    <lineage>
        <taxon>Bacteria</taxon>
        <taxon>Bacillati</taxon>
        <taxon>Cyanobacteriota</taxon>
        <taxon>Cyanophyceae</taxon>
        <taxon>Oscillatoriophycideae</taxon>
        <taxon>Aerosakkonematales</taxon>
        <taxon>Aerosakkonemataceae</taxon>
        <taxon>Microseira</taxon>
    </lineage>
</organism>
<feature type="transmembrane region" description="Helical" evidence="6">
    <location>
        <begin position="219"/>
        <end position="240"/>
    </location>
</feature>
<dbReference type="AlphaFoldDB" id="A0AAV3XGH1"/>
<reference evidence="7" key="1">
    <citation type="submission" date="2019-10" db="EMBL/GenBank/DDBJ databases">
        <title>Draft genome sequece of Microseira wollei NIES-4236.</title>
        <authorList>
            <person name="Yamaguchi H."/>
            <person name="Suzuki S."/>
            <person name="Kawachi M."/>
        </authorList>
    </citation>
    <scope>NUCLEOTIDE SEQUENCE</scope>
    <source>
        <strain evidence="7">NIES-4236</strain>
    </source>
</reference>
<comment type="caution">
    <text evidence="7">The sequence shown here is derived from an EMBL/GenBank/DDBJ whole genome shotgun (WGS) entry which is preliminary data.</text>
</comment>
<evidence type="ECO:0000256" key="5">
    <source>
        <dbReference type="ARBA" id="ARBA00023136"/>
    </source>
</evidence>
<evidence type="ECO:0000313" key="8">
    <source>
        <dbReference type="Proteomes" id="UP001050975"/>
    </source>
</evidence>
<comment type="similarity">
    <text evidence="2">Belongs to the UPF0014 family.</text>
</comment>
<keyword evidence="5 6" id="KW-0472">Membrane</keyword>
<feature type="transmembrane region" description="Helical" evidence="6">
    <location>
        <begin position="64"/>
        <end position="81"/>
    </location>
</feature>
<evidence type="ECO:0000313" key="7">
    <source>
        <dbReference type="EMBL" id="GET39554.1"/>
    </source>
</evidence>
<dbReference type="Pfam" id="PF03649">
    <property type="entry name" value="UPF0014"/>
    <property type="match status" value="1"/>
</dbReference>
<keyword evidence="8" id="KW-1185">Reference proteome</keyword>
<dbReference type="RefSeq" id="WP_226584957.1">
    <property type="nucleotide sequence ID" value="NZ_BLAY01000068.1"/>
</dbReference>
<proteinExistence type="inferred from homology"/>
<evidence type="ECO:0000256" key="2">
    <source>
        <dbReference type="ARBA" id="ARBA00005268"/>
    </source>
</evidence>